<name>A0A7C9IM41_9BACT</name>
<dbReference type="EMBL" id="WVUD01000025">
    <property type="protein sequence ID" value="MYL84105.1"/>
    <property type="molecule type" value="Genomic_DNA"/>
</dbReference>
<protein>
    <submittedName>
        <fullName evidence="3">Uncharacterized protein</fullName>
    </submittedName>
</protein>
<organism evidence="3 4">
    <name type="scientific">Solidesulfovibrio aerotolerans</name>
    <dbReference type="NCBI Taxonomy" id="295255"/>
    <lineage>
        <taxon>Bacteria</taxon>
        <taxon>Pseudomonadati</taxon>
        <taxon>Thermodesulfobacteriota</taxon>
        <taxon>Desulfovibrionia</taxon>
        <taxon>Desulfovibrionales</taxon>
        <taxon>Desulfovibrionaceae</taxon>
        <taxon>Solidesulfovibrio</taxon>
    </lineage>
</organism>
<dbReference type="Proteomes" id="UP000482487">
    <property type="component" value="Unassembled WGS sequence"/>
</dbReference>
<accession>A0A7C9IM41</accession>
<evidence type="ECO:0000313" key="3">
    <source>
        <dbReference type="EMBL" id="MYL84105.1"/>
    </source>
</evidence>
<gene>
    <name evidence="3" type="ORF">GTA51_13310</name>
</gene>
<keyword evidence="2" id="KW-1133">Transmembrane helix</keyword>
<comment type="caution">
    <text evidence="3">The sequence shown here is derived from an EMBL/GenBank/DDBJ whole genome shotgun (WGS) entry which is preliminary data.</text>
</comment>
<dbReference type="OrthoDB" id="5450099at2"/>
<reference evidence="3 4" key="1">
    <citation type="submission" date="2020-01" db="EMBL/GenBank/DDBJ databases">
        <title>Genome sequence of Desulfovibrio aerotolerans DSM 16695(T).</title>
        <authorList>
            <person name="Karnachuk O."/>
            <person name="Avakyan M."/>
            <person name="Mardanov A."/>
            <person name="Kadnikov V."/>
            <person name="Ravin N."/>
        </authorList>
    </citation>
    <scope>NUCLEOTIDE SEQUENCE [LARGE SCALE GENOMIC DNA]</scope>
    <source>
        <strain evidence="3 4">DSM 16695</strain>
    </source>
</reference>
<keyword evidence="4" id="KW-1185">Reference proteome</keyword>
<feature type="transmembrane region" description="Helical" evidence="2">
    <location>
        <begin position="55"/>
        <end position="76"/>
    </location>
</feature>
<evidence type="ECO:0000256" key="2">
    <source>
        <dbReference type="SAM" id="Phobius"/>
    </source>
</evidence>
<evidence type="ECO:0000313" key="4">
    <source>
        <dbReference type="Proteomes" id="UP000482487"/>
    </source>
</evidence>
<proteinExistence type="predicted"/>
<keyword evidence="2" id="KW-0812">Transmembrane</keyword>
<feature type="region of interest" description="Disordered" evidence="1">
    <location>
        <begin position="214"/>
        <end position="237"/>
    </location>
</feature>
<dbReference type="AlphaFoldDB" id="A0A7C9IM41"/>
<keyword evidence="2" id="KW-0472">Membrane</keyword>
<sequence length="237" mass="25959">MDDIWERVSAVLLAFVGKAADFLLELGDAAGRKALELGAGAAGKLEALGARIAAVPLWIVLPGGLLVVGLLVCYILRQRLYDRVLVYHLVWLKRRGFARQRLTVARGAVRETVEAMARRVPLPRRFAAIALYEVHPDRYLVAYGPAGGVAEDVRFYRRDLRAGLAAMGNDIIDYFHKNARMLHADAELRALFIVLDDLDPGFAACRAALGGEEKKRTASGTSPQTVRELALERAGTP</sequence>
<evidence type="ECO:0000256" key="1">
    <source>
        <dbReference type="SAM" id="MobiDB-lite"/>
    </source>
</evidence>